<dbReference type="NCBIfam" id="TIGR01382">
    <property type="entry name" value="PfpI"/>
    <property type="match status" value="1"/>
</dbReference>
<dbReference type="SUPFAM" id="SSF52317">
    <property type="entry name" value="Class I glutamine amidotransferase-like"/>
    <property type="match status" value="1"/>
</dbReference>
<dbReference type="EC" id="3.2.-.-" evidence="3"/>
<keyword evidence="4" id="KW-1185">Reference proteome</keyword>
<dbReference type="PANTHER" id="PTHR42733:SF12">
    <property type="entry name" value="PROTEINASE"/>
    <property type="match status" value="1"/>
</dbReference>
<dbReference type="GO" id="GO:0008233">
    <property type="term" value="F:peptidase activity"/>
    <property type="evidence" value="ECO:0007669"/>
    <property type="project" value="UniProtKB-KW"/>
</dbReference>
<evidence type="ECO:0000256" key="1">
    <source>
        <dbReference type="ARBA" id="ARBA00008542"/>
    </source>
</evidence>
<name>A0A7W9U115_9BURK</name>
<evidence type="ECO:0000313" key="4">
    <source>
        <dbReference type="Proteomes" id="UP000571554"/>
    </source>
</evidence>
<dbReference type="GO" id="GO:0016798">
    <property type="term" value="F:hydrolase activity, acting on glycosyl bonds"/>
    <property type="evidence" value="ECO:0007669"/>
    <property type="project" value="UniProtKB-KW"/>
</dbReference>
<dbReference type="PANTHER" id="PTHR42733">
    <property type="entry name" value="DJ-1 PROTEIN"/>
    <property type="match status" value="1"/>
</dbReference>
<dbReference type="CDD" id="cd03134">
    <property type="entry name" value="GATase1_PfpI_like"/>
    <property type="match status" value="1"/>
</dbReference>
<dbReference type="InterPro" id="IPR029062">
    <property type="entry name" value="Class_I_gatase-like"/>
</dbReference>
<dbReference type="PROSITE" id="PS51276">
    <property type="entry name" value="PEPTIDASE_C56_PFPI"/>
    <property type="match status" value="1"/>
</dbReference>
<keyword evidence="3" id="KW-0326">Glycosidase</keyword>
<dbReference type="InterPro" id="IPR006286">
    <property type="entry name" value="C56_PfpI-like"/>
</dbReference>
<dbReference type="Pfam" id="PF01965">
    <property type="entry name" value="DJ-1_PfpI"/>
    <property type="match status" value="1"/>
</dbReference>
<proteinExistence type="inferred from homology"/>
<dbReference type="EMBL" id="JACHBW010000014">
    <property type="protein sequence ID" value="MBB6104889.1"/>
    <property type="molecule type" value="Genomic_DNA"/>
</dbReference>
<organism evidence="3 4">
    <name type="scientific">Paraburkholderia bannensis</name>
    <dbReference type="NCBI Taxonomy" id="765414"/>
    <lineage>
        <taxon>Bacteria</taxon>
        <taxon>Pseudomonadati</taxon>
        <taxon>Pseudomonadota</taxon>
        <taxon>Betaproteobacteria</taxon>
        <taxon>Burkholderiales</taxon>
        <taxon>Burkholderiaceae</taxon>
        <taxon>Paraburkholderia</taxon>
    </lineage>
</organism>
<evidence type="ECO:0000313" key="3">
    <source>
        <dbReference type="EMBL" id="MBB6104889.1"/>
    </source>
</evidence>
<dbReference type="RefSeq" id="WP_183727412.1">
    <property type="nucleotide sequence ID" value="NZ_JACHBW010000014.1"/>
</dbReference>
<comment type="similarity">
    <text evidence="1">Belongs to the peptidase C56 family.</text>
</comment>
<reference evidence="3 4" key="1">
    <citation type="submission" date="2020-08" db="EMBL/GenBank/DDBJ databases">
        <title>Above-ground endophytic microbial communities from plants in different locations in the United States.</title>
        <authorList>
            <person name="Frank C."/>
        </authorList>
    </citation>
    <scope>NUCLEOTIDE SEQUENCE [LARGE SCALE GENOMIC DNA]</scope>
    <source>
        <strain evidence="3 4">WP4_2_2</strain>
    </source>
</reference>
<keyword evidence="3" id="KW-0378">Hydrolase</keyword>
<dbReference type="GO" id="GO:0006508">
    <property type="term" value="P:proteolysis"/>
    <property type="evidence" value="ECO:0007669"/>
    <property type="project" value="UniProtKB-KW"/>
</dbReference>
<feature type="domain" description="DJ-1/PfpI" evidence="2">
    <location>
        <begin position="10"/>
        <end position="176"/>
    </location>
</feature>
<gene>
    <name evidence="3" type="ORF">F4827_004754</name>
</gene>
<accession>A0A7W9U115</accession>
<sequence>MTNETLKGLKIAILVEEGFEQVEMVEPRKALDEAGAETRIVSPRNKHVRAWDFTKWGDEFPVDVALDHAKPQDFDALLLPGGVLNPDALRMEPKAVAFAKAFFDDGKPVASICHGPWTIIETGAAHGRRMTSWPSLKTDLKNAGAEWVDQEVVVDQNLVTSRNPDDIPAFNRETIKLFSTARGRRHVA</sequence>
<dbReference type="AlphaFoldDB" id="A0A7W9U115"/>
<keyword evidence="3" id="KW-0645">Protease</keyword>
<dbReference type="Gene3D" id="3.40.50.880">
    <property type="match status" value="1"/>
</dbReference>
<evidence type="ECO:0000259" key="2">
    <source>
        <dbReference type="Pfam" id="PF01965"/>
    </source>
</evidence>
<dbReference type="Proteomes" id="UP000571554">
    <property type="component" value="Unassembled WGS sequence"/>
</dbReference>
<dbReference type="InterPro" id="IPR002818">
    <property type="entry name" value="DJ-1/PfpI"/>
</dbReference>
<comment type="caution">
    <text evidence="3">The sequence shown here is derived from an EMBL/GenBank/DDBJ whole genome shotgun (WGS) entry which is preliminary data.</text>
</comment>
<protein>
    <submittedName>
        <fullName evidence="3">Protease I</fullName>
        <ecNumber evidence="3">3.2.-.-</ecNumber>
    </submittedName>
</protein>